<keyword evidence="2" id="KW-1185">Reference proteome</keyword>
<evidence type="ECO:0000313" key="2">
    <source>
        <dbReference type="Proteomes" id="UP000231070"/>
    </source>
</evidence>
<dbReference type="OrthoDB" id="7366417at2"/>
<protein>
    <submittedName>
        <fullName evidence="1">Uncharacterized protein</fullName>
    </submittedName>
</protein>
<comment type="caution">
    <text evidence="1">The sequence shown here is derived from an EMBL/GenBank/DDBJ whole genome shotgun (WGS) entry which is preliminary data.</text>
</comment>
<accession>A0A2G9WTV1</accession>
<organism evidence="1 2">
    <name type="scientific">Pleomorphomonas carboxyditropha</name>
    <dbReference type="NCBI Taxonomy" id="2023338"/>
    <lineage>
        <taxon>Bacteria</taxon>
        <taxon>Pseudomonadati</taxon>
        <taxon>Pseudomonadota</taxon>
        <taxon>Alphaproteobacteria</taxon>
        <taxon>Hyphomicrobiales</taxon>
        <taxon>Pleomorphomonadaceae</taxon>
        <taxon>Pleomorphomonas</taxon>
    </lineage>
</organism>
<dbReference type="EMBL" id="NQVN01000012">
    <property type="protein sequence ID" value="PIO98141.1"/>
    <property type="molecule type" value="Genomic_DNA"/>
</dbReference>
<sequence length="74" mass="8011">MRAADRAGMLGEKSHRIGGRISPALVEQAKKQTGIEADSDLIEFALANIALDDDFGRVLREVNDTVSPDLKLGF</sequence>
<reference evidence="1 2" key="1">
    <citation type="submission" date="2017-08" db="EMBL/GenBank/DDBJ databases">
        <title>Pleomorphomonas carboxidotrophicus sp. nov., a new mesophilic hydrogenogenic carboxidotroph.</title>
        <authorList>
            <person name="Esquivel-Elizondo S."/>
            <person name="Krajmalnik-Brown R."/>
            <person name="Maldonado J."/>
        </authorList>
    </citation>
    <scope>NUCLEOTIDE SEQUENCE [LARGE SCALE GENOMIC DNA]</scope>
    <source>
        <strain evidence="1 2">SVCO-16</strain>
    </source>
</reference>
<dbReference type="AlphaFoldDB" id="A0A2G9WTV1"/>
<dbReference type="Proteomes" id="UP000231070">
    <property type="component" value="Unassembled WGS sequence"/>
</dbReference>
<gene>
    <name evidence="1" type="ORF">CJ014_16840</name>
</gene>
<evidence type="ECO:0000313" key="1">
    <source>
        <dbReference type="EMBL" id="PIO98141.1"/>
    </source>
</evidence>
<name>A0A2G9WTV1_9HYPH</name>
<proteinExistence type="predicted"/>